<comment type="caution">
    <text evidence="2">The sequence shown here is derived from an EMBL/GenBank/DDBJ whole genome shotgun (WGS) entry which is preliminary data.</text>
</comment>
<evidence type="ECO:0000256" key="1">
    <source>
        <dbReference type="SAM" id="MobiDB-lite"/>
    </source>
</evidence>
<dbReference type="EMBL" id="AWWV01008630">
    <property type="protein sequence ID" value="OMO89690.1"/>
    <property type="molecule type" value="Genomic_DNA"/>
</dbReference>
<organism evidence="2 3">
    <name type="scientific">Corchorus capsularis</name>
    <name type="common">Jute</name>
    <dbReference type="NCBI Taxonomy" id="210143"/>
    <lineage>
        <taxon>Eukaryota</taxon>
        <taxon>Viridiplantae</taxon>
        <taxon>Streptophyta</taxon>
        <taxon>Embryophyta</taxon>
        <taxon>Tracheophyta</taxon>
        <taxon>Spermatophyta</taxon>
        <taxon>Magnoliopsida</taxon>
        <taxon>eudicotyledons</taxon>
        <taxon>Gunneridae</taxon>
        <taxon>Pentapetalae</taxon>
        <taxon>rosids</taxon>
        <taxon>malvids</taxon>
        <taxon>Malvales</taxon>
        <taxon>Malvaceae</taxon>
        <taxon>Grewioideae</taxon>
        <taxon>Apeibeae</taxon>
        <taxon>Corchorus</taxon>
    </lineage>
</organism>
<proteinExistence type="predicted"/>
<dbReference type="Proteomes" id="UP000188268">
    <property type="component" value="Unassembled WGS sequence"/>
</dbReference>
<name>A0A1R3J4F7_COCAP</name>
<feature type="region of interest" description="Disordered" evidence="1">
    <location>
        <begin position="26"/>
        <end position="52"/>
    </location>
</feature>
<dbReference type="Gramene" id="OMO89690">
    <property type="protein sequence ID" value="OMO89690"/>
    <property type="gene ID" value="CCACVL1_07694"/>
</dbReference>
<sequence>MAAPPASFTSCPLAILAIPPPLSHKTTLPLTSTPFNDPSAQSADSGLPFMPA</sequence>
<reference evidence="2 3" key="1">
    <citation type="submission" date="2013-09" db="EMBL/GenBank/DDBJ databases">
        <title>Corchorus capsularis genome sequencing.</title>
        <authorList>
            <person name="Alam M."/>
            <person name="Haque M.S."/>
            <person name="Islam M.S."/>
            <person name="Emdad E.M."/>
            <person name="Islam M.M."/>
            <person name="Ahmed B."/>
            <person name="Halim A."/>
            <person name="Hossen Q.M.M."/>
            <person name="Hossain M.Z."/>
            <person name="Ahmed R."/>
            <person name="Khan M.M."/>
            <person name="Islam R."/>
            <person name="Rashid M.M."/>
            <person name="Khan S.A."/>
            <person name="Rahman M.S."/>
            <person name="Alam M."/>
        </authorList>
    </citation>
    <scope>NUCLEOTIDE SEQUENCE [LARGE SCALE GENOMIC DNA]</scope>
    <source>
        <strain evidence="3">cv. CVL-1</strain>
        <tissue evidence="2">Whole seedling</tissue>
    </source>
</reference>
<protein>
    <submittedName>
        <fullName evidence="2">Uncharacterized protein</fullName>
    </submittedName>
</protein>
<dbReference type="AlphaFoldDB" id="A0A1R3J4F7"/>
<evidence type="ECO:0000313" key="3">
    <source>
        <dbReference type="Proteomes" id="UP000188268"/>
    </source>
</evidence>
<evidence type="ECO:0000313" key="2">
    <source>
        <dbReference type="EMBL" id="OMO89690.1"/>
    </source>
</evidence>
<feature type="compositionally biased region" description="Polar residues" evidence="1">
    <location>
        <begin position="26"/>
        <end position="44"/>
    </location>
</feature>
<keyword evidence="3" id="KW-1185">Reference proteome</keyword>
<accession>A0A1R3J4F7</accession>
<gene>
    <name evidence="2" type="ORF">CCACVL1_07694</name>
</gene>